<gene>
    <name evidence="6" type="ORF">FPL22_09890</name>
</gene>
<dbReference type="EMBL" id="VMBG01000001">
    <property type="protein sequence ID" value="TSJ79573.1"/>
    <property type="molecule type" value="Genomic_DNA"/>
</dbReference>
<evidence type="ECO:0000256" key="1">
    <source>
        <dbReference type="ARBA" id="ARBA00022801"/>
    </source>
</evidence>
<keyword evidence="2 3" id="KW-0326">Glycosidase</keyword>
<dbReference type="SUPFAM" id="SSF51445">
    <property type="entry name" value="(Trans)glycosidases"/>
    <property type="match status" value="1"/>
</dbReference>
<proteinExistence type="inferred from homology"/>
<dbReference type="InterPro" id="IPR001547">
    <property type="entry name" value="Glyco_hydro_5"/>
</dbReference>
<evidence type="ECO:0000256" key="4">
    <source>
        <dbReference type="SAM" id="SignalP"/>
    </source>
</evidence>
<dbReference type="Gene3D" id="3.20.20.80">
    <property type="entry name" value="Glycosidases"/>
    <property type="match status" value="1"/>
</dbReference>
<dbReference type="PANTHER" id="PTHR34142:SF1">
    <property type="entry name" value="GLYCOSIDE HYDROLASE FAMILY 5 DOMAIN-CONTAINING PROTEIN"/>
    <property type="match status" value="1"/>
</dbReference>
<evidence type="ECO:0000259" key="5">
    <source>
        <dbReference type="Pfam" id="PF00150"/>
    </source>
</evidence>
<dbReference type="AlphaFoldDB" id="A0A556QSH0"/>
<evidence type="ECO:0000256" key="3">
    <source>
        <dbReference type="RuleBase" id="RU361153"/>
    </source>
</evidence>
<keyword evidence="1 3" id="KW-0378">Hydrolase</keyword>
<evidence type="ECO:0000313" key="7">
    <source>
        <dbReference type="Proteomes" id="UP000315648"/>
    </source>
</evidence>
<dbReference type="Pfam" id="PF00150">
    <property type="entry name" value="Cellulase"/>
    <property type="match status" value="1"/>
</dbReference>
<dbReference type="Gene3D" id="2.60.120.260">
    <property type="entry name" value="Galactose-binding domain-like"/>
    <property type="match status" value="1"/>
</dbReference>
<dbReference type="PROSITE" id="PS00659">
    <property type="entry name" value="GLYCOSYL_HYDROL_F5"/>
    <property type="match status" value="1"/>
</dbReference>
<dbReference type="GO" id="GO:0009251">
    <property type="term" value="P:glucan catabolic process"/>
    <property type="evidence" value="ECO:0007669"/>
    <property type="project" value="TreeGrafter"/>
</dbReference>
<dbReference type="PANTHER" id="PTHR34142">
    <property type="entry name" value="ENDO-BETA-1,4-GLUCANASE A"/>
    <property type="match status" value="1"/>
</dbReference>
<keyword evidence="4" id="KW-0732">Signal</keyword>
<dbReference type="InterPro" id="IPR018087">
    <property type="entry name" value="Glyco_hydro_5_CS"/>
</dbReference>
<reference evidence="6 7" key="1">
    <citation type="submission" date="2019-07" db="EMBL/GenBank/DDBJ databases">
        <title>Description of 53C-WASEF.</title>
        <authorList>
            <person name="Pitt A."/>
            <person name="Hahn M.W."/>
        </authorList>
    </citation>
    <scope>NUCLEOTIDE SEQUENCE [LARGE SCALE GENOMIC DNA]</scope>
    <source>
        <strain evidence="6 7">53C-WASEF</strain>
    </source>
</reference>
<evidence type="ECO:0000313" key="6">
    <source>
        <dbReference type="EMBL" id="TSJ79573.1"/>
    </source>
</evidence>
<accession>A0A556QSH0</accession>
<comment type="similarity">
    <text evidence="3">Belongs to the glycosyl hydrolase 5 (cellulase A) family.</text>
</comment>
<evidence type="ECO:0000256" key="2">
    <source>
        <dbReference type="ARBA" id="ARBA00023295"/>
    </source>
</evidence>
<dbReference type="OrthoDB" id="182870at2"/>
<dbReference type="Proteomes" id="UP000315648">
    <property type="component" value="Unassembled WGS sequence"/>
</dbReference>
<sequence length="544" mass="60773">MRRFLPLLALVLLATPLPACAQAAGSLISNSGFETDTNADGWPENWDRSSKTSTLEIEADGNHFIRMQATVPATMVMLHRTIAIPAGTRALQLTWRWRITDLKTGKLPWNDARIIFELVDASGKKTATQPDPVYANENTVGWIEKKTSFLVPQGATLLKLMPALFEAAHGTLDIDDLILTATGTEELEAAAKLRAEEAAFLYVQPESPVQAKWPAELRVQGNRLVDASGKVVLLQGVNAPGFESYPRDTHAIKSTLVAIDDWKANCVRLPVNDELWFGRSGYQSDGGKAYRDHIDQCIMLAANRGAYLVLELYRYRAPKPEHVTFWQDAATHYKNHPAVLFDLFNEPHDISWKTWRDGGWVDAPKKPDESAFLSDAEKKSNQGFESVGMQALVDAVRSTGAKNIVIAGGIDWSGDLSGITEGYALEDKTGHGIMYSWHQYNWHTGWARRVLAAAEKYPIFVGEFGADVNKMTFIPADQQEAPNTWVPDMLGFVQKHRLNWTAWSLHPKTTPVMISDWKYTPNPFFGVFVKDALAGKQFEMKRMR</sequence>
<feature type="signal peptide" evidence="4">
    <location>
        <begin position="1"/>
        <end position="21"/>
    </location>
</feature>
<feature type="chain" id="PRO_5022050641" evidence="4">
    <location>
        <begin position="22"/>
        <end position="544"/>
    </location>
</feature>
<name>A0A556QSH0_9BACT</name>
<organism evidence="6 7">
    <name type="scientific">Rariglobus hedericola</name>
    <dbReference type="NCBI Taxonomy" id="2597822"/>
    <lineage>
        <taxon>Bacteria</taxon>
        <taxon>Pseudomonadati</taxon>
        <taxon>Verrucomicrobiota</taxon>
        <taxon>Opitutia</taxon>
        <taxon>Opitutales</taxon>
        <taxon>Opitutaceae</taxon>
        <taxon>Rariglobus</taxon>
    </lineage>
</organism>
<dbReference type="RefSeq" id="WP_144230114.1">
    <property type="nucleotide sequence ID" value="NZ_CBCRVV010000032.1"/>
</dbReference>
<dbReference type="InterPro" id="IPR017853">
    <property type="entry name" value="GH"/>
</dbReference>
<keyword evidence="7" id="KW-1185">Reference proteome</keyword>
<dbReference type="GO" id="GO:0004553">
    <property type="term" value="F:hydrolase activity, hydrolyzing O-glycosyl compounds"/>
    <property type="evidence" value="ECO:0007669"/>
    <property type="project" value="InterPro"/>
</dbReference>
<comment type="caution">
    <text evidence="6">The sequence shown here is derived from an EMBL/GenBank/DDBJ whole genome shotgun (WGS) entry which is preliminary data.</text>
</comment>
<feature type="domain" description="Glycoside hydrolase family 5" evidence="5">
    <location>
        <begin position="225"/>
        <end position="508"/>
    </location>
</feature>
<protein>
    <submittedName>
        <fullName evidence="6">Glycoside hydrolase family 5 protein</fullName>
    </submittedName>
</protein>